<sequence length="487" mass="52116">MSPRTPEPPGPALAALGALLDRSVLLIAEAARDARTFDRETVRAVADMWDDTTLPLFRAATGGAGGTRERRALAALEWMQRLRPGRWDWMVEQGAVDGHRIDTLIRPVPDRSDTPFRDYRGVVRPAYSRWTPGTLSELAADYALEEGTVRQVHLERAGTRLCGFLAVDLVRSYRTGDDAPRTPPELHVYLEDVTEADVDTAAAPGVRLESTPDGIAIGLGTHGVLRARSASLGLRDGTWHLSGAGRRADALVPPPAPREGARPPGAPEEGELDGSIRGAADFVRWAMLLIRSVRHPPEVARVPLQAYCRALEGAGGDILAAGALPGREREAAFRSLVATWFRRGGTEPASNWKLLLQSVPNARESARGVRGEPAEEGAVPPVPARRLTDGPGRAEPRMVSYTAGHAVAGRRRAASAVAHLAVPGPDENAPWRMEVLQAAEPVRLRVRAEAFSGAGRAGIDRNGDEGETLVAEGGTLALGARAWSPVT</sequence>
<feature type="region of interest" description="Disordered" evidence="1">
    <location>
        <begin position="245"/>
        <end position="273"/>
    </location>
</feature>
<keyword evidence="3" id="KW-1185">Reference proteome</keyword>
<reference evidence="2 3" key="1">
    <citation type="submission" date="2016-11" db="EMBL/GenBank/DDBJ databases">
        <authorList>
            <person name="Jaros S."/>
            <person name="Januszkiewicz K."/>
            <person name="Wedrychowicz H."/>
        </authorList>
    </citation>
    <scope>NUCLEOTIDE SEQUENCE [LARGE SCALE GENOMIC DNA]</scope>
    <source>
        <strain evidence="2 3">CGMCC 4.5723</strain>
    </source>
</reference>
<dbReference type="Proteomes" id="UP000184452">
    <property type="component" value="Unassembled WGS sequence"/>
</dbReference>
<organism evidence="2 3">
    <name type="scientific">Nocardiopsis flavescens</name>
    <dbReference type="NCBI Taxonomy" id="758803"/>
    <lineage>
        <taxon>Bacteria</taxon>
        <taxon>Bacillati</taxon>
        <taxon>Actinomycetota</taxon>
        <taxon>Actinomycetes</taxon>
        <taxon>Streptosporangiales</taxon>
        <taxon>Nocardiopsidaceae</taxon>
        <taxon>Nocardiopsis</taxon>
    </lineage>
</organism>
<name>A0A1M6C810_9ACTN</name>
<dbReference type="AlphaFoldDB" id="A0A1M6C810"/>
<dbReference type="EMBL" id="FQZK01000001">
    <property type="protein sequence ID" value="SHI56921.1"/>
    <property type="molecule type" value="Genomic_DNA"/>
</dbReference>
<dbReference type="RefSeq" id="WP_073374600.1">
    <property type="nucleotide sequence ID" value="NZ_FQZK01000001.1"/>
</dbReference>
<protein>
    <submittedName>
        <fullName evidence="2">Uncharacterized protein</fullName>
    </submittedName>
</protein>
<evidence type="ECO:0000313" key="2">
    <source>
        <dbReference type="EMBL" id="SHI56921.1"/>
    </source>
</evidence>
<proteinExistence type="predicted"/>
<accession>A0A1M6C810</accession>
<dbReference type="OrthoDB" id="3276907at2"/>
<evidence type="ECO:0000256" key="1">
    <source>
        <dbReference type="SAM" id="MobiDB-lite"/>
    </source>
</evidence>
<gene>
    <name evidence="2" type="ORF">SAMN05421803_101609</name>
</gene>
<feature type="compositionally biased region" description="Basic and acidic residues" evidence="1">
    <location>
        <begin position="386"/>
        <end position="396"/>
    </location>
</feature>
<feature type="region of interest" description="Disordered" evidence="1">
    <location>
        <begin position="365"/>
        <end position="397"/>
    </location>
</feature>
<evidence type="ECO:0000313" key="3">
    <source>
        <dbReference type="Proteomes" id="UP000184452"/>
    </source>
</evidence>